<keyword evidence="3" id="KW-1185">Reference proteome</keyword>
<gene>
    <name evidence="2" type="ORF">GO816_03035</name>
</gene>
<dbReference type="Proteomes" id="UP000434850">
    <property type="component" value="Unassembled WGS sequence"/>
</dbReference>
<evidence type="ECO:0000313" key="3">
    <source>
        <dbReference type="Proteomes" id="UP000434850"/>
    </source>
</evidence>
<evidence type="ECO:0000313" key="2">
    <source>
        <dbReference type="EMBL" id="MVN90091.1"/>
    </source>
</evidence>
<evidence type="ECO:0000256" key="1">
    <source>
        <dbReference type="SAM" id="MobiDB-lite"/>
    </source>
</evidence>
<dbReference type="AlphaFoldDB" id="A0A6I4I4T4"/>
<protein>
    <submittedName>
        <fullName evidence="2">Uncharacterized protein</fullName>
    </submittedName>
</protein>
<reference evidence="2 3" key="1">
    <citation type="submission" date="2019-12" db="EMBL/GenBank/DDBJ databases">
        <title>Mucilaginibacter sp. HME9299 genome sequencing and assembly.</title>
        <authorList>
            <person name="Kang H."/>
            <person name="Kim H."/>
            <person name="Joh K."/>
        </authorList>
    </citation>
    <scope>NUCLEOTIDE SEQUENCE [LARGE SCALE GENOMIC DNA]</scope>
    <source>
        <strain evidence="2 3">HME9299</strain>
    </source>
</reference>
<sequence>MQSGKPYVKKALVAPGNQDGDTGDADEKDDAQFGSKNLLSTNYLATDLMVLPTVLQAKKYSLFVPVSFSAFHLVVPTPPPNA</sequence>
<dbReference type="EMBL" id="WQLA01000001">
    <property type="protein sequence ID" value="MVN90091.1"/>
    <property type="molecule type" value="Genomic_DNA"/>
</dbReference>
<feature type="region of interest" description="Disordered" evidence="1">
    <location>
        <begin position="1"/>
        <end position="29"/>
    </location>
</feature>
<organism evidence="2 3">
    <name type="scientific">Mucilaginibacter aquatilis</name>
    <dbReference type="NCBI Taxonomy" id="1517760"/>
    <lineage>
        <taxon>Bacteria</taxon>
        <taxon>Pseudomonadati</taxon>
        <taxon>Bacteroidota</taxon>
        <taxon>Sphingobacteriia</taxon>
        <taxon>Sphingobacteriales</taxon>
        <taxon>Sphingobacteriaceae</taxon>
        <taxon>Mucilaginibacter</taxon>
    </lineage>
</organism>
<dbReference type="RefSeq" id="WP_157539865.1">
    <property type="nucleotide sequence ID" value="NZ_WQLA01000001.1"/>
</dbReference>
<name>A0A6I4I4T4_9SPHI</name>
<comment type="caution">
    <text evidence="2">The sequence shown here is derived from an EMBL/GenBank/DDBJ whole genome shotgun (WGS) entry which is preliminary data.</text>
</comment>
<accession>A0A6I4I4T4</accession>
<proteinExistence type="predicted"/>